<keyword evidence="3" id="KW-1185">Reference proteome</keyword>
<keyword evidence="1" id="KW-0472">Membrane</keyword>
<dbReference type="Proteomes" id="UP001162156">
    <property type="component" value="Unassembled WGS sequence"/>
</dbReference>
<evidence type="ECO:0000256" key="1">
    <source>
        <dbReference type="SAM" id="Phobius"/>
    </source>
</evidence>
<name>A0AAV8ZPP3_9CUCU</name>
<dbReference type="AlphaFoldDB" id="A0AAV8ZPP3"/>
<accession>A0AAV8ZPP3</accession>
<gene>
    <name evidence="2" type="ORF">NQ314_003117</name>
</gene>
<comment type="caution">
    <text evidence="2">The sequence shown here is derived from an EMBL/GenBank/DDBJ whole genome shotgun (WGS) entry which is preliminary data.</text>
</comment>
<feature type="transmembrane region" description="Helical" evidence="1">
    <location>
        <begin position="139"/>
        <end position="159"/>
    </location>
</feature>
<reference evidence="2" key="1">
    <citation type="journal article" date="2023" name="Insect Mol. Biol.">
        <title>Genome sequencing provides insights into the evolution of gene families encoding plant cell wall-degrading enzymes in longhorned beetles.</title>
        <authorList>
            <person name="Shin N.R."/>
            <person name="Okamura Y."/>
            <person name="Kirsch R."/>
            <person name="Pauchet Y."/>
        </authorList>
    </citation>
    <scope>NUCLEOTIDE SEQUENCE</scope>
    <source>
        <strain evidence="2">RBIC_L_NR</strain>
    </source>
</reference>
<organism evidence="2 3">
    <name type="scientific">Rhamnusium bicolor</name>
    <dbReference type="NCBI Taxonomy" id="1586634"/>
    <lineage>
        <taxon>Eukaryota</taxon>
        <taxon>Metazoa</taxon>
        <taxon>Ecdysozoa</taxon>
        <taxon>Arthropoda</taxon>
        <taxon>Hexapoda</taxon>
        <taxon>Insecta</taxon>
        <taxon>Pterygota</taxon>
        <taxon>Neoptera</taxon>
        <taxon>Endopterygota</taxon>
        <taxon>Coleoptera</taxon>
        <taxon>Polyphaga</taxon>
        <taxon>Cucujiformia</taxon>
        <taxon>Chrysomeloidea</taxon>
        <taxon>Cerambycidae</taxon>
        <taxon>Lepturinae</taxon>
        <taxon>Rhagiini</taxon>
        <taxon>Rhamnusium</taxon>
    </lineage>
</organism>
<evidence type="ECO:0000313" key="2">
    <source>
        <dbReference type="EMBL" id="KAJ8967063.1"/>
    </source>
</evidence>
<sequence length="277" mass="32146">MIITPAISELCSWTNPSFSNYNNQKTWIYAVPESENLILNCGKTRNTVPIEGSGFLHVNEFCSVRASNFVLISLVEYTKPVESNYSPPFNLTKFLDLSELDEFEMKISRYEQMILPFDFEKLSKISYVFEGSKQKLASLYYILLVPIIILVFVISYLVYKKKIDARNILNSNKIFSRNREQPPDNSLNEPDHEKLQIRVKLNKKNDEIKKISVHEDQSTTDPDSEYLTVRFKVKKDKNTNNNSNQKNNKESVNLLKNNLSVTSKVTIRKERIIICKN</sequence>
<dbReference type="EMBL" id="JANEYF010000902">
    <property type="protein sequence ID" value="KAJ8967063.1"/>
    <property type="molecule type" value="Genomic_DNA"/>
</dbReference>
<proteinExistence type="predicted"/>
<evidence type="ECO:0000313" key="3">
    <source>
        <dbReference type="Proteomes" id="UP001162156"/>
    </source>
</evidence>
<keyword evidence="1" id="KW-1133">Transmembrane helix</keyword>
<protein>
    <submittedName>
        <fullName evidence="2">Uncharacterized protein</fullName>
    </submittedName>
</protein>
<keyword evidence="1" id="KW-0812">Transmembrane</keyword>